<comment type="caution">
    <text evidence="1">The sequence shown here is derived from an EMBL/GenBank/DDBJ whole genome shotgun (WGS) entry which is preliminary data.</text>
</comment>
<protein>
    <submittedName>
        <fullName evidence="1">Uncharacterized protein</fullName>
    </submittedName>
</protein>
<sequence length="48" mass="5422">MSKRGSLHCKETPSSNGEGRFLVLSSSFLYTESKPRYALTQPLQVSFR</sequence>
<evidence type="ECO:0000313" key="1">
    <source>
        <dbReference type="EMBL" id="EEX17335.1"/>
    </source>
</evidence>
<keyword evidence="2" id="KW-1185">Reference proteome</keyword>
<name>C9MTE0_9BACT</name>
<gene>
    <name evidence="1" type="ORF">HMPREF0973_02914</name>
</gene>
<dbReference type="Proteomes" id="UP000003327">
    <property type="component" value="Unassembled WGS sequence"/>
</dbReference>
<dbReference type="AlphaFoldDB" id="C9MTE0"/>
<dbReference type="HOGENOM" id="CLU_3156455_0_0_10"/>
<accession>C9MTE0</accession>
<proteinExistence type="predicted"/>
<organism evidence="1 2">
    <name type="scientific">Prevotella veroralis F0319</name>
    <dbReference type="NCBI Taxonomy" id="649761"/>
    <lineage>
        <taxon>Bacteria</taxon>
        <taxon>Pseudomonadati</taxon>
        <taxon>Bacteroidota</taxon>
        <taxon>Bacteroidia</taxon>
        <taxon>Bacteroidales</taxon>
        <taxon>Prevotellaceae</taxon>
        <taxon>Prevotella</taxon>
    </lineage>
</organism>
<evidence type="ECO:0000313" key="2">
    <source>
        <dbReference type="Proteomes" id="UP000003327"/>
    </source>
</evidence>
<reference evidence="1 2" key="1">
    <citation type="submission" date="2009-09" db="EMBL/GenBank/DDBJ databases">
        <authorList>
            <person name="Weinstock G."/>
            <person name="Sodergren E."/>
            <person name="Clifton S."/>
            <person name="Fulton L."/>
            <person name="Fulton B."/>
            <person name="Courtney L."/>
            <person name="Fronick C."/>
            <person name="Harrison M."/>
            <person name="Strong C."/>
            <person name="Farmer C."/>
            <person name="Delahaunty K."/>
            <person name="Markovic C."/>
            <person name="Hall O."/>
            <person name="Minx P."/>
            <person name="Tomlinson C."/>
            <person name="Mitreva M."/>
            <person name="Nelson J."/>
            <person name="Hou S."/>
            <person name="Wollam A."/>
            <person name="Pepin K.H."/>
            <person name="Johnson M."/>
            <person name="Bhonagiri V."/>
            <person name="Nash W.E."/>
            <person name="Warren W."/>
            <person name="Chinwalla A."/>
            <person name="Mardis E.R."/>
            <person name="Wilson R.K."/>
        </authorList>
    </citation>
    <scope>NUCLEOTIDE SEQUENCE [LARGE SCALE GENOMIC DNA]</scope>
    <source>
        <strain evidence="1 2">F0319</strain>
    </source>
</reference>
<dbReference type="EMBL" id="ACVA01000072">
    <property type="protein sequence ID" value="EEX17335.1"/>
    <property type="molecule type" value="Genomic_DNA"/>
</dbReference>